<dbReference type="InterPro" id="IPR000312">
    <property type="entry name" value="Glycosyl_Trfase_fam3"/>
</dbReference>
<dbReference type="PANTHER" id="PTHR10515:SF0">
    <property type="entry name" value="THYMIDINE PHOSPHORYLASE"/>
    <property type="match status" value="1"/>
</dbReference>
<name>A0ABV7JH09_9GAMM</name>
<dbReference type="EMBL" id="JBHRTS010000005">
    <property type="protein sequence ID" value="MFC3194682.1"/>
    <property type="molecule type" value="Genomic_DNA"/>
</dbReference>
<evidence type="ECO:0000256" key="3">
    <source>
        <dbReference type="ARBA" id="ARBA00011892"/>
    </source>
</evidence>
<evidence type="ECO:0000256" key="6">
    <source>
        <dbReference type="ARBA" id="ARBA00048550"/>
    </source>
</evidence>
<dbReference type="PIRSF" id="PIRSF000478">
    <property type="entry name" value="TP_PyNP"/>
    <property type="match status" value="1"/>
</dbReference>
<dbReference type="Gene3D" id="1.20.970.10">
    <property type="entry name" value="Transferase, Pyrimidine Nucleoside Phosphorylase, Chain C"/>
    <property type="match status" value="1"/>
</dbReference>
<evidence type="ECO:0000313" key="10">
    <source>
        <dbReference type="Proteomes" id="UP001595533"/>
    </source>
</evidence>
<comment type="caution">
    <text evidence="9">The sequence shown here is derived from an EMBL/GenBank/DDBJ whole genome shotgun (WGS) entry which is preliminary data.</text>
</comment>
<dbReference type="SUPFAM" id="SSF47648">
    <property type="entry name" value="Nucleoside phosphorylase/phosphoribosyltransferase N-terminal domain"/>
    <property type="match status" value="1"/>
</dbReference>
<dbReference type="EC" id="2.4.2.4" evidence="3 7"/>
<dbReference type="Gene3D" id="3.40.1030.10">
    <property type="entry name" value="Nucleoside phosphorylase/phosphoribosyltransferase catalytic domain"/>
    <property type="match status" value="1"/>
</dbReference>
<dbReference type="InterPro" id="IPR036320">
    <property type="entry name" value="Glycosyl_Trfase_fam3_N_dom_sf"/>
</dbReference>
<accession>A0ABV7JH09</accession>
<dbReference type="NCBIfam" id="TIGR02644">
    <property type="entry name" value="Y_phosphoryl"/>
    <property type="match status" value="1"/>
</dbReference>
<keyword evidence="10" id="KW-1185">Reference proteome</keyword>
<dbReference type="GO" id="GO:0009032">
    <property type="term" value="F:thymidine phosphorylase activity"/>
    <property type="evidence" value="ECO:0007669"/>
    <property type="project" value="UniProtKB-EC"/>
</dbReference>
<reference evidence="10" key="1">
    <citation type="journal article" date="2019" name="Int. J. Syst. Evol. Microbiol.">
        <title>The Global Catalogue of Microorganisms (GCM) 10K type strain sequencing project: providing services to taxonomists for standard genome sequencing and annotation.</title>
        <authorList>
            <consortium name="The Broad Institute Genomics Platform"/>
            <consortium name="The Broad Institute Genome Sequencing Center for Infectious Disease"/>
            <person name="Wu L."/>
            <person name="Ma J."/>
        </authorList>
    </citation>
    <scope>NUCLEOTIDE SEQUENCE [LARGE SCALE GENOMIC DNA]</scope>
    <source>
        <strain evidence="10">KCTC 42953</strain>
    </source>
</reference>
<dbReference type="SUPFAM" id="SSF54680">
    <property type="entry name" value="Pyrimidine nucleoside phosphorylase C-terminal domain"/>
    <property type="match status" value="1"/>
</dbReference>
<evidence type="ECO:0000313" key="9">
    <source>
        <dbReference type="EMBL" id="MFC3194682.1"/>
    </source>
</evidence>
<dbReference type="Gene3D" id="3.90.1170.30">
    <property type="entry name" value="Pyrimidine nucleoside phosphorylase-like, C-terminal domain"/>
    <property type="match status" value="1"/>
</dbReference>
<feature type="domain" description="Pyrimidine nucleoside phosphorylase C-terminal" evidence="8">
    <location>
        <begin position="348"/>
        <end position="422"/>
    </location>
</feature>
<evidence type="ECO:0000256" key="2">
    <source>
        <dbReference type="ARBA" id="ARBA00011738"/>
    </source>
</evidence>
<dbReference type="RefSeq" id="WP_077410736.1">
    <property type="nucleotide sequence ID" value="NZ_JBHRTS010000005.1"/>
</dbReference>
<evidence type="ECO:0000256" key="5">
    <source>
        <dbReference type="ARBA" id="ARBA00022679"/>
    </source>
</evidence>
<evidence type="ECO:0000259" key="8">
    <source>
        <dbReference type="SMART" id="SM00941"/>
    </source>
</evidence>
<keyword evidence="4 7" id="KW-0328">Glycosyltransferase</keyword>
<dbReference type="PROSITE" id="PS00647">
    <property type="entry name" value="THYMID_PHOSPHORYLASE"/>
    <property type="match status" value="1"/>
</dbReference>
<dbReference type="InterPro" id="IPR035902">
    <property type="entry name" value="Nuc_phospho_transferase"/>
</dbReference>
<dbReference type="InterPro" id="IPR017872">
    <property type="entry name" value="Pyrmidine_PPase_CS"/>
</dbReference>
<dbReference type="NCBIfam" id="NF004490">
    <property type="entry name" value="PRK05820.1"/>
    <property type="match status" value="1"/>
</dbReference>
<dbReference type="PANTHER" id="PTHR10515">
    <property type="entry name" value="THYMIDINE PHOSPHORYLASE"/>
    <property type="match status" value="1"/>
</dbReference>
<comment type="catalytic activity">
    <reaction evidence="6 7">
        <text>thymidine + phosphate = 2-deoxy-alpha-D-ribose 1-phosphate + thymine</text>
        <dbReference type="Rhea" id="RHEA:16037"/>
        <dbReference type="ChEBI" id="CHEBI:17748"/>
        <dbReference type="ChEBI" id="CHEBI:17821"/>
        <dbReference type="ChEBI" id="CHEBI:43474"/>
        <dbReference type="ChEBI" id="CHEBI:57259"/>
        <dbReference type="EC" id="2.4.2.4"/>
    </reaction>
</comment>
<evidence type="ECO:0000256" key="4">
    <source>
        <dbReference type="ARBA" id="ARBA00022676"/>
    </source>
</evidence>
<dbReference type="Pfam" id="PF02885">
    <property type="entry name" value="Glycos_trans_3N"/>
    <property type="match status" value="1"/>
</dbReference>
<dbReference type="InterPro" id="IPR036566">
    <property type="entry name" value="PYNP-like_C_sf"/>
</dbReference>
<organism evidence="9 10">
    <name type="scientific">Marinicella sediminis</name>
    <dbReference type="NCBI Taxonomy" id="1792834"/>
    <lineage>
        <taxon>Bacteria</taxon>
        <taxon>Pseudomonadati</taxon>
        <taxon>Pseudomonadota</taxon>
        <taxon>Gammaproteobacteria</taxon>
        <taxon>Lysobacterales</taxon>
        <taxon>Marinicellaceae</taxon>
        <taxon>Marinicella</taxon>
    </lineage>
</organism>
<evidence type="ECO:0000256" key="1">
    <source>
        <dbReference type="ARBA" id="ARBA00006915"/>
    </source>
</evidence>
<dbReference type="Pfam" id="PF07831">
    <property type="entry name" value="PYNP_C"/>
    <property type="match status" value="1"/>
</dbReference>
<dbReference type="HAMAP" id="MF_01628">
    <property type="entry name" value="Thymid_phosp"/>
    <property type="match status" value="1"/>
</dbReference>
<dbReference type="InterPro" id="IPR013102">
    <property type="entry name" value="PYNP_C"/>
</dbReference>
<dbReference type="InterPro" id="IPR000053">
    <property type="entry name" value="Thymidine/pyrmidine_PPase"/>
</dbReference>
<protein>
    <recommendedName>
        <fullName evidence="3 7">Thymidine phosphorylase</fullName>
        <ecNumber evidence="3 7">2.4.2.4</ecNumber>
    </recommendedName>
    <alternativeName>
        <fullName evidence="7">TdRPase</fullName>
    </alternativeName>
</protein>
<comment type="pathway">
    <text evidence="7">Pyrimidine metabolism; dTMP biosynthesis via salvage pathway; dTMP from thymine: step 1/2.</text>
</comment>
<evidence type="ECO:0000256" key="7">
    <source>
        <dbReference type="HAMAP-Rule" id="MF_01628"/>
    </source>
</evidence>
<comment type="similarity">
    <text evidence="1 7">Belongs to the thymidine/pyrimidine-nucleoside phosphorylase family.</text>
</comment>
<comment type="function">
    <text evidence="7">The enzymes which catalyze the reversible phosphorolysis of pyrimidine nucleosides are involved in the degradation of these compounds and in their utilization as carbon and energy sources, or in the rescue of pyrimidine bases for nucleotide synthesis.</text>
</comment>
<dbReference type="InterPro" id="IPR017459">
    <property type="entry name" value="Glycosyl_Trfase_fam3_N_dom"/>
</dbReference>
<dbReference type="SMART" id="SM00941">
    <property type="entry name" value="PYNP_C"/>
    <property type="match status" value="1"/>
</dbReference>
<comment type="subunit">
    <text evidence="2 7">Homodimer.</text>
</comment>
<sequence>MTFLPQEIIRKKRNGFELSNEELAFFVEGITKQTISEGQIAALTMAVYFQNMSVAECRALTREMQHSGDVLNWQSLNLPGPVVDKHSTGGVGDKLSLMLAPIVAACGGYVPMISGRGLGHTGGTLDKLEAIPGYNTQIDTKRFQRIVKEVGCSIIGQTADLAPADKRIYATRDITATVDSIPLITASILSKKLAAGLDALVMDVKCGSGAFANDYTMAKDLAASIVQVSTIPTRALITHMDQVIGHTAGHSLEVAEAIDYLKQPPSDVALNELVVNLAAEMLLMGKLAGDINDARLQVFQAISSGRAAEQFARMVVAHGGPTDLMDQPAKYLPQADLVEPVFAAHSGYVTAIECRELGLSIIDLGGGRTHSEGTIDLAVGYSEIKKIGDQVDPQTPLAMVHASSPEALLKAKTNLRACFTIKAKKPNEPQMILDRV</sequence>
<keyword evidence="5 7" id="KW-0808">Transferase</keyword>
<proteinExistence type="inferred from homology"/>
<dbReference type="NCBIfam" id="TIGR02643">
    <property type="entry name" value="T_phosphoryl"/>
    <property type="match status" value="1"/>
</dbReference>
<dbReference type="Proteomes" id="UP001595533">
    <property type="component" value="Unassembled WGS sequence"/>
</dbReference>
<dbReference type="InterPro" id="IPR013465">
    <property type="entry name" value="Thymidine_Pase"/>
</dbReference>
<dbReference type="Pfam" id="PF00591">
    <property type="entry name" value="Glycos_transf_3"/>
    <property type="match status" value="1"/>
</dbReference>
<dbReference type="InterPro" id="IPR018090">
    <property type="entry name" value="Pyrmidine_PPas_bac/euk"/>
</dbReference>
<gene>
    <name evidence="7 9" type="primary">deoA</name>
    <name evidence="9" type="ORF">ACFODZ_10575</name>
</gene>
<dbReference type="SUPFAM" id="SSF52418">
    <property type="entry name" value="Nucleoside phosphorylase/phosphoribosyltransferase catalytic domain"/>
    <property type="match status" value="1"/>
</dbReference>